<evidence type="ECO:0000256" key="6">
    <source>
        <dbReference type="ARBA" id="ARBA00022970"/>
    </source>
</evidence>
<keyword evidence="7 11" id="KW-1133">Transmembrane helix</keyword>
<evidence type="ECO:0000256" key="11">
    <source>
        <dbReference type="SAM" id="Phobius"/>
    </source>
</evidence>
<dbReference type="GO" id="GO:0009734">
    <property type="term" value="P:auxin-activated signaling pathway"/>
    <property type="evidence" value="ECO:0007669"/>
    <property type="project" value="UniProtKB-KW"/>
</dbReference>
<evidence type="ECO:0000256" key="7">
    <source>
        <dbReference type="ARBA" id="ARBA00022989"/>
    </source>
</evidence>
<evidence type="ECO:0000256" key="5">
    <source>
        <dbReference type="ARBA" id="ARBA00022847"/>
    </source>
</evidence>
<evidence type="ECO:0000256" key="9">
    <source>
        <dbReference type="ARBA" id="ARBA00023294"/>
    </source>
</evidence>
<feature type="transmembrane region" description="Helical" evidence="11">
    <location>
        <begin position="231"/>
        <end position="247"/>
    </location>
</feature>
<protein>
    <submittedName>
        <fullName evidence="13">Lysine histidine transporter-like 8</fullName>
    </submittedName>
</protein>
<comment type="similarity">
    <text evidence="2">Belongs to the amino acid/polyamine transporter 2 family. Amino acid/auxin permease (AAAP) (TC 2.A.18.1) subfamily.</text>
</comment>
<organism evidence="13 14">
    <name type="scientific">Quercus suber</name>
    <name type="common">Cork oak</name>
    <dbReference type="NCBI Taxonomy" id="58331"/>
    <lineage>
        <taxon>Eukaryota</taxon>
        <taxon>Viridiplantae</taxon>
        <taxon>Streptophyta</taxon>
        <taxon>Embryophyta</taxon>
        <taxon>Tracheophyta</taxon>
        <taxon>Spermatophyta</taxon>
        <taxon>Magnoliopsida</taxon>
        <taxon>eudicotyledons</taxon>
        <taxon>Gunneridae</taxon>
        <taxon>Pentapetalae</taxon>
        <taxon>rosids</taxon>
        <taxon>fabids</taxon>
        <taxon>Fagales</taxon>
        <taxon>Fagaceae</taxon>
        <taxon>Quercus</taxon>
    </lineage>
</organism>
<keyword evidence="5" id="KW-0769">Symport</keyword>
<evidence type="ECO:0000256" key="4">
    <source>
        <dbReference type="ARBA" id="ARBA00022692"/>
    </source>
</evidence>
<dbReference type="GO" id="GO:0012505">
    <property type="term" value="C:endomembrane system"/>
    <property type="evidence" value="ECO:0007669"/>
    <property type="project" value="UniProtKB-SubCell"/>
</dbReference>
<keyword evidence="8 11" id="KW-0472">Membrane</keyword>
<gene>
    <name evidence="13" type="primary">AATL1_8</name>
    <name evidence="13" type="ORF">CFP56_010455</name>
</gene>
<accession>A0AAW0M5Y0</accession>
<sequence>MQTNLQYLKVGQVYESIDGQHNLEREQNSDIIQESHIAFKLERRGGYPWEKGQVTALPPSSPNAIFPAELLQMTTIIDSDPSKSTKATNFQGCQPNPQEDWLPITESRNGSTFSATFHLLCSGIGLQALLLPIAFASLGWAWGIICLPLAFVWQLYTIFILFMEFATADIYNLQKFKTREVSCQIPIDVHIRGTCILLIINGGEILDLLFKTTCENEATCHVKPLSSTEGFLVFTCMAILIAQLPNLNSMTKVSLIGATTAIGYCTLILVLSITKGRPTGISYYQSDAMKSNMIKFIDTLNALAIIAL</sequence>
<keyword evidence="3" id="KW-0813">Transport</keyword>
<dbReference type="Pfam" id="PF01490">
    <property type="entry name" value="Aa_trans"/>
    <property type="match status" value="1"/>
</dbReference>
<feature type="transmembrane region" description="Helical" evidence="11">
    <location>
        <begin position="117"/>
        <end position="145"/>
    </location>
</feature>
<dbReference type="EMBL" id="PKMF04000017">
    <property type="protein sequence ID" value="KAK7858728.1"/>
    <property type="molecule type" value="Genomic_DNA"/>
</dbReference>
<comment type="function">
    <text evidence="10">Carrier protein involved in proton-driven auxin influx. Mediates the formation of auxin gradient from developing leaves (site of auxin biosynthesis) to tips by contributing to the loading of auxin in vascular tissues and facilitating acropetal (base to tip) auxin transport within inner tissues of the root apex, and basipetal (tip to base) auxin transport within outer tissues of the root apex. May be involved in lateral roots and nodules formation.</text>
</comment>
<keyword evidence="9" id="KW-0927">Auxin signaling pathway</keyword>
<dbReference type="AlphaFoldDB" id="A0AAW0M5Y0"/>
<dbReference type="PANTHER" id="PTHR48017">
    <property type="entry name" value="OS05G0424000 PROTEIN-RELATED"/>
    <property type="match status" value="1"/>
</dbReference>
<comment type="subcellular location">
    <subcellularLocation>
        <location evidence="1">Endomembrane system</location>
        <topology evidence="1">Multi-pass membrane protein</topology>
    </subcellularLocation>
</comment>
<evidence type="ECO:0000256" key="3">
    <source>
        <dbReference type="ARBA" id="ARBA00022448"/>
    </source>
</evidence>
<evidence type="ECO:0000313" key="14">
    <source>
        <dbReference type="Proteomes" id="UP000237347"/>
    </source>
</evidence>
<evidence type="ECO:0000259" key="12">
    <source>
        <dbReference type="Pfam" id="PF01490"/>
    </source>
</evidence>
<evidence type="ECO:0000256" key="1">
    <source>
        <dbReference type="ARBA" id="ARBA00004127"/>
    </source>
</evidence>
<keyword evidence="4 11" id="KW-0812">Transmembrane</keyword>
<dbReference type="GO" id="GO:0015293">
    <property type="term" value="F:symporter activity"/>
    <property type="evidence" value="ECO:0007669"/>
    <property type="project" value="UniProtKB-KW"/>
</dbReference>
<feature type="transmembrane region" description="Helical" evidence="11">
    <location>
        <begin position="151"/>
        <end position="171"/>
    </location>
</feature>
<dbReference type="GO" id="GO:0006865">
    <property type="term" value="P:amino acid transport"/>
    <property type="evidence" value="ECO:0007669"/>
    <property type="project" value="UniProtKB-KW"/>
</dbReference>
<evidence type="ECO:0000313" key="13">
    <source>
        <dbReference type="EMBL" id="KAK7858728.1"/>
    </source>
</evidence>
<feature type="transmembrane region" description="Helical" evidence="11">
    <location>
        <begin position="253"/>
        <end position="273"/>
    </location>
</feature>
<name>A0AAW0M5Y0_QUESU</name>
<dbReference type="Proteomes" id="UP000237347">
    <property type="component" value="Unassembled WGS sequence"/>
</dbReference>
<keyword evidence="6" id="KW-0029">Amino-acid transport</keyword>
<reference evidence="13 14" key="1">
    <citation type="journal article" date="2018" name="Sci. Data">
        <title>The draft genome sequence of cork oak.</title>
        <authorList>
            <person name="Ramos A.M."/>
            <person name="Usie A."/>
            <person name="Barbosa P."/>
            <person name="Barros P.M."/>
            <person name="Capote T."/>
            <person name="Chaves I."/>
            <person name="Simoes F."/>
            <person name="Abreu I."/>
            <person name="Carrasquinho I."/>
            <person name="Faro C."/>
            <person name="Guimaraes J.B."/>
            <person name="Mendonca D."/>
            <person name="Nobrega F."/>
            <person name="Rodrigues L."/>
            <person name="Saibo N.J.M."/>
            <person name="Varela M.C."/>
            <person name="Egas C."/>
            <person name="Matos J."/>
            <person name="Miguel C.M."/>
            <person name="Oliveira M.M."/>
            <person name="Ricardo C.P."/>
            <person name="Goncalves S."/>
        </authorList>
    </citation>
    <scope>NUCLEOTIDE SEQUENCE [LARGE SCALE GENOMIC DNA]</scope>
    <source>
        <strain evidence="14">cv. HL8</strain>
    </source>
</reference>
<evidence type="ECO:0000256" key="10">
    <source>
        <dbReference type="ARBA" id="ARBA00045588"/>
    </source>
</evidence>
<evidence type="ECO:0000256" key="8">
    <source>
        <dbReference type="ARBA" id="ARBA00023136"/>
    </source>
</evidence>
<proteinExistence type="inferred from homology"/>
<feature type="domain" description="Amino acid transporter transmembrane" evidence="12">
    <location>
        <begin position="109"/>
        <end position="306"/>
    </location>
</feature>
<evidence type="ECO:0000256" key="2">
    <source>
        <dbReference type="ARBA" id="ARBA00005590"/>
    </source>
</evidence>
<comment type="caution">
    <text evidence="13">The sequence shown here is derived from an EMBL/GenBank/DDBJ whole genome shotgun (WGS) entry which is preliminary data.</text>
</comment>
<keyword evidence="14" id="KW-1185">Reference proteome</keyword>
<dbReference type="InterPro" id="IPR013057">
    <property type="entry name" value="AA_transpt_TM"/>
</dbReference>
<feature type="non-terminal residue" evidence="13">
    <location>
        <position position="308"/>
    </location>
</feature>